<dbReference type="InterPro" id="IPR029066">
    <property type="entry name" value="PLP-binding_barrel"/>
</dbReference>
<dbReference type="InterPro" id="IPR001608">
    <property type="entry name" value="Ala_racemase_N"/>
</dbReference>
<dbReference type="GO" id="GO:0030170">
    <property type="term" value="F:pyridoxal phosphate binding"/>
    <property type="evidence" value="ECO:0007669"/>
    <property type="project" value="UniProtKB-UniRule"/>
</dbReference>
<feature type="active site" description="Proton acceptor; specific for L-alanine" evidence="7">
    <location>
        <position position="254"/>
    </location>
</feature>
<dbReference type="EC" id="5.1.1.1" evidence="7"/>
<evidence type="ECO:0000256" key="1">
    <source>
        <dbReference type="ARBA" id="ARBA00000316"/>
    </source>
</evidence>
<evidence type="ECO:0000313" key="12">
    <source>
        <dbReference type="Proteomes" id="UP000268033"/>
    </source>
</evidence>
<dbReference type="HAMAP" id="MF_01201">
    <property type="entry name" value="Ala_racemase"/>
    <property type="match status" value="1"/>
</dbReference>
<evidence type="ECO:0000256" key="9">
    <source>
        <dbReference type="PIRSR" id="PIRSR600821-52"/>
    </source>
</evidence>
<keyword evidence="5 7" id="KW-0413">Isomerase</keyword>
<dbReference type="OrthoDB" id="9813814at2"/>
<accession>A0A3N1PV11</accession>
<dbReference type="AlphaFoldDB" id="A0A3N1PV11"/>
<comment type="function">
    <text evidence="7">Catalyzes the interconversion of L-alanine and D-alanine. May also act on other amino acids.</text>
</comment>
<dbReference type="FunFam" id="3.20.20.10:FF:000002">
    <property type="entry name" value="Alanine racemase"/>
    <property type="match status" value="1"/>
</dbReference>
<comment type="pathway">
    <text evidence="6 7">Amino-acid biosynthesis; D-alanine biosynthesis; D-alanine from L-alanine: step 1/1.</text>
</comment>
<dbReference type="GO" id="GO:0042803">
    <property type="term" value="F:protein homodimerization activity"/>
    <property type="evidence" value="ECO:0007669"/>
    <property type="project" value="UniProtKB-ARBA"/>
</dbReference>
<sequence>MKVATAVIDTKALRHNFAVVRRHAPNAKVLAVLKANGYGHNQVEVAKALGQADAFAVARLNEALALRAAGIRQPLVMLEGCFNASDLPVMASEGVQAVFHTQAQLEMLRSVVMPGPISAWIKVDSGMHRIGLAPAEVPAYLDALLATGKVAPPVGLISHFACADEKGHPLNQQQIDQFLPLASHWQGPVSMAASAAILSLPQAHFDWVRPGLMLYGASPMAGESAAHYQLKPAMRLVSSLISVKRHKAGEPVGYGATWRAPQDTVIGVVAMGYGDGYPRHAKSGTPLFVGGRKVPLVGRVSMDMVTVDLGPNAKDQVGDEVELWGSEVPVEEVAECAGTISYELLCNIAQRVRYEFV</sequence>
<dbReference type="UniPathway" id="UPA00042">
    <property type="reaction ID" value="UER00497"/>
</dbReference>
<comment type="caution">
    <text evidence="11">The sequence shown here is derived from an EMBL/GenBank/DDBJ whole genome shotgun (WGS) entry which is preliminary data.</text>
</comment>
<organism evidence="11 12">
    <name type="scientific">Gallaecimonas pentaromativorans</name>
    <dbReference type="NCBI Taxonomy" id="584787"/>
    <lineage>
        <taxon>Bacteria</taxon>
        <taxon>Pseudomonadati</taxon>
        <taxon>Pseudomonadota</taxon>
        <taxon>Gammaproteobacteria</taxon>
        <taxon>Enterobacterales</taxon>
        <taxon>Gallaecimonadaceae</taxon>
        <taxon>Gallaecimonas</taxon>
    </lineage>
</organism>
<dbReference type="PANTHER" id="PTHR30511:SF4">
    <property type="entry name" value="ALANINE RACEMASE, BIOSYNTHETIC"/>
    <property type="match status" value="1"/>
</dbReference>
<keyword evidence="4 7" id="KW-0663">Pyridoxal phosphate</keyword>
<comment type="similarity">
    <text evidence="3 7">Belongs to the alanine racemase family.</text>
</comment>
<name>A0A3N1PV11_9GAMM</name>
<comment type="catalytic activity">
    <reaction evidence="1 7">
        <text>L-alanine = D-alanine</text>
        <dbReference type="Rhea" id="RHEA:20249"/>
        <dbReference type="ChEBI" id="CHEBI:57416"/>
        <dbReference type="ChEBI" id="CHEBI:57972"/>
        <dbReference type="EC" id="5.1.1.1"/>
    </reaction>
</comment>
<dbReference type="NCBIfam" id="TIGR00492">
    <property type="entry name" value="alr"/>
    <property type="match status" value="1"/>
</dbReference>
<dbReference type="EMBL" id="RJUL01000001">
    <property type="protein sequence ID" value="ROQ30590.1"/>
    <property type="molecule type" value="Genomic_DNA"/>
</dbReference>
<dbReference type="GO" id="GO:0030632">
    <property type="term" value="P:D-alanine biosynthetic process"/>
    <property type="evidence" value="ECO:0007669"/>
    <property type="project" value="UniProtKB-UniRule"/>
</dbReference>
<feature type="modified residue" description="N6-(pyridoxal phosphate)lysine" evidence="7 8">
    <location>
        <position position="34"/>
    </location>
</feature>
<feature type="active site" description="Proton acceptor; specific for D-alanine" evidence="7">
    <location>
        <position position="34"/>
    </location>
</feature>
<feature type="binding site" evidence="7 9">
    <location>
        <position position="302"/>
    </location>
    <ligand>
        <name>substrate</name>
    </ligand>
</feature>
<dbReference type="InterPro" id="IPR011079">
    <property type="entry name" value="Ala_racemase_C"/>
</dbReference>
<dbReference type="Gene3D" id="3.20.20.10">
    <property type="entry name" value="Alanine racemase"/>
    <property type="match status" value="1"/>
</dbReference>
<dbReference type="Gene3D" id="2.40.37.10">
    <property type="entry name" value="Lyase, Ornithine Decarboxylase, Chain A, domain 1"/>
    <property type="match status" value="1"/>
</dbReference>
<protein>
    <recommendedName>
        <fullName evidence="7">Alanine racemase</fullName>
        <ecNumber evidence="7">5.1.1.1</ecNumber>
    </recommendedName>
</protein>
<dbReference type="RefSeq" id="WP_050657870.1">
    <property type="nucleotide sequence ID" value="NZ_JBLXEP010000001.1"/>
</dbReference>
<dbReference type="PANTHER" id="PTHR30511">
    <property type="entry name" value="ALANINE RACEMASE"/>
    <property type="match status" value="1"/>
</dbReference>
<evidence type="ECO:0000256" key="6">
    <source>
        <dbReference type="ARBA" id="ARBA00037912"/>
    </source>
</evidence>
<evidence type="ECO:0000256" key="3">
    <source>
        <dbReference type="ARBA" id="ARBA00007880"/>
    </source>
</evidence>
<dbReference type="Pfam" id="PF00842">
    <property type="entry name" value="Ala_racemase_C"/>
    <property type="match status" value="1"/>
</dbReference>
<dbReference type="PRINTS" id="PR00992">
    <property type="entry name" value="ALARACEMASE"/>
</dbReference>
<dbReference type="Proteomes" id="UP000268033">
    <property type="component" value="Unassembled WGS sequence"/>
</dbReference>
<evidence type="ECO:0000256" key="4">
    <source>
        <dbReference type="ARBA" id="ARBA00022898"/>
    </source>
</evidence>
<feature type="domain" description="Alanine racemase C-terminal" evidence="10">
    <location>
        <begin position="233"/>
        <end position="357"/>
    </location>
</feature>
<dbReference type="GO" id="GO:0008784">
    <property type="term" value="F:alanine racemase activity"/>
    <property type="evidence" value="ECO:0007669"/>
    <property type="project" value="UniProtKB-UniRule"/>
</dbReference>
<dbReference type="STRING" id="584787.GCA_001247655_01869"/>
<comment type="cofactor">
    <cofactor evidence="2 7 8">
        <name>pyridoxal 5'-phosphate</name>
        <dbReference type="ChEBI" id="CHEBI:597326"/>
    </cofactor>
</comment>
<dbReference type="Pfam" id="PF01168">
    <property type="entry name" value="Ala_racemase_N"/>
    <property type="match status" value="1"/>
</dbReference>
<evidence type="ECO:0000313" key="11">
    <source>
        <dbReference type="EMBL" id="ROQ30590.1"/>
    </source>
</evidence>
<evidence type="ECO:0000256" key="7">
    <source>
        <dbReference type="HAMAP-Rule" id="MF_01201"/>
    </source>
</evidence>
<dbReference type="InterPro" id="IPR000821">
    <property type="entry name" value="Ala_racemase"/>
</dbReference>
<feature type="binding site" evidence="7 9">
    <location>
        <position position="129"/>
    </location>
    <ligand>
        <name>substrate</name>
    </ligand>
</feature>
<evidence type="ECO:0000256" key="8">
    <source>
        <dbReference type="PIRSR" id="PIRSR600821-50"/>
    </source>
</evidence>
<dbReference type="SMART" id="SM01005">
    <property type="entry name" value="Ala_racemase_C"/>
    <property type="match status" value="1"/>
</dbReference>
<keyword evidence="12" id="KW-1185">Reference proteome</keyword>
<dbReference type="CDD" id="cd06827">
    <property type="entry name" value="PLPDE_III_AR_proteobact"/>
    <property type="match status" value="1"/>
</dbReference>
<gene>
    <name evidence="11" type="ORF">EDC28_101276</name>
</gene>
<dbReference type="GO" id="GO:0005829">
    <property type="term" value="C:cytosol"/>
    <property type="evidence" value="ECO:0007669"/>
    <property type="project" value="TreeGrafter"/>
</dbReference>
<evidence type="ECO:0000256" key="5">
    <source>
        <dbReference type="ARBA" id="ARBA00023235"/>
    </source>
</evidence>
<dbReference type="SUPFAM" id="SSF50621">
    <property type="entry name" value="Alanine racemase C-terminal domain-like"/>
    <property type="match status" value="1"/>
</dbReference>
<evidence type="ECO:0000259" key="10">
    <source>
        <dbReference type="SMART" id="SM01005"/>
    </source>
</evidence>
<dbReference type="SUPFAM" id="SSF51419">
    <property type="entry name" value="PLP-binding barrel"/>
    <property type="match status" value="1"/>
</dbReference>
<proteinExistence type="inferred from homology"/>
<evidence type="ECO:0000256" key="2">
    <source>
        <dbReference type="ARBA" id="ARBA00001933"/>
    </source>
</evidence>
<dbReference type="FunFam" id="2.40.37.10:FF:000002">
    <property type="entry name" value="Alanine racemase"/>
    <property type="match status" value="1"/>
</dbReference>
<dbReference type="InterPro" id="IPR009006">
    <property type="entry name" value="Ala_racemase/Decarboxylase_C"/>
</dbReference>
<reference evidence="11 12" key="1">
    <citation type="submission" date="2018-11" db="EMBL/GenBank/DDBJ databases">
        <title>Genomic Encyclopedia of Type Strains, Phase IV (KMG-IV): sequencing the most valuable type-strain genomes for metagenomic binning, comparative biology and taxonomic classification.</title>
        <authorList>
            <person name="Goeker M."/>
        </authorList>
    </citation>
    <scope>NUCLEOTIDE SEQUENCE [LARGE SCALE GENOMIC DNA]</scope>
    <source>
        <strain evidence="11 12">DSM 21945</strain>
    </source>
</reference>